<reference evidence="2 3" key="1">
    <citation type="submission" date="2017-09" db="EMBL/GenBank/DDBJ databases">
        <title>Depth-based differentiation of microbial function through sediment-hosted aquifers and enrichment of novel symbionts in the deep terrestrial subsurface.</title>
        <authorList>
            <person name="Probst A.J."/>
            <person name="Ladd B."/>
            <person name="Jarett J.K."/>
            <person name="Geller-Mcgrath D.E."/>
            <person name="Sieber C.M."/>
            <person name="Emerson J.B."/>
            <person name="Anantharaman K."/>
            <person name="Thomas B.C."/>
            <person name="Malmstrom R."/>
            <person name="Stieglmeier M."/>
            <person name="Klingl A."/>
            <person name="Woyke T."/>
            <person name="Ryan C.M."/>
            <person name="Banfield J.F."/>
        </authorList>
    </citation>
    <scope>NUCLEOTIDE SEQUENCE [LARGE SCALE GENOMIC DNA]</scope>
    <source>
        <strain evidence="2">CG17_big_fil_post_rev_8_21_14_2_50_48_46</strain>
    </source>
</reference>
<dbReference type="PROSITE" id="PS51833">
    <property type="entry name" value="HDOD"/>
    <property type="match status" value="1"/>
</dbReference>
<name>A0A2M7G2E7_9BACT</name>
<proteinExistence type="predicted"/>
<organism evidence="2 3">
    <name type="scientific">bacterium (Candidatus Blackallbacteria) CG17_big_fil_post_rev_8_21_14_2_50_48_46</name>
    <dbReference type="NCBI Taxonomy" id="2014261"/>
    <lineage>
        <taxon>Bacteria</taxon>
        <taxon>Candidatus Blackallbacteria</taxon>
    </lineage>
</organism>
<evidence type="ECO:0000313" key="3">
    <source>
        <dbReference type="Proteomes" id="UP000231019"/>
    </source>
</evidence>
<evidence type="ECO:0000259" key="1">
    <source>
        <dbReference type="PROSITE" id="PS51833"/>
    </source>
</evidence>
<dbReference type="SUPFAM" id="SSF109604">
    <property type="entry name" value="HD-domain/PDEase-like"/>
    <property type="match status" value="1"/>
</dbReference>
<dbReference type="EMBL" id="PFFQ01000041">
    <property type="protein sequence ID" value="PIW15963.1"/>
    <property type="molecule type" value="Genomic_DNA"/>
</dbReference>
<dbReference type="AlphaFoldDB" id="A0A2M7G2E7"/>
<comment type="caution">
    <text evidence="2">The sequence shown here is derived from an EMBL/GenBank/DDBJ whole genome shotgun (WGS) entry which is preliminary data.</text>
</comment>
<dbReference type="InterPro" id="IPR052340">
    <property type="entry name" value="RNase_Y/CdgJ"/>
</dbReference>
<dbReference type="PANTHER" id="PTHR33525">
    <property type="match status" value="1"/>
</dbReference>
<accession>A0A2M7G2E7</accession>
<sequence>MECYDQTIISLCFDEWRPPIEAASLSHIIQETHTLPSIPEVANRLLEILQDPEASTPEISTLIERDPALSIKVLQLANSAMFAPASPVHSIERAIVLLGFNTVRFLITGVAVLQVAQKMPANDILTPENFWNSAFRGAVIAKYLAEIFNYSEPNEAYLAGLIREIGQIALIQCIYEKYLQVVEAARQAKIPVELKEKEILGFTHADVGALLVVKWNLDENLATAIAAYPFPSDYPDLEKKFLTALLSLADKLAKLDKPELEDFETLLNSLDRLVLQELEKCEAFDLNPSSLENAWKEILPLIESGNPFA</sequence>
<evidence type="ECO:0000313" key="2">
    <source>
        <dbReference type="EMBL" id="PIW15963.1"/>
    </source>
</evidence>
<protein>
    <recommendedName>
        <fullName evidence="1">HDOD domain-containing protein</fullName>
    </recommendedName>
</protein>
<feature type="domain" description="HDOD" evidence="1">
    <location>
        <begin position="35"/>
        <end position="231"/>
    </location>
</feature>
<dbReference type="InterPro" id="IPR013976">
    <property type="entry name" value="HDOD"/>
</dbReference>
<dbReference type="Proteomes" id="UP000231019">
    <property type="component" value="Unassembled WGS sequence"/>
</dbReference>
<dbReference type="PANTHER" id="PTHR33525:SF3">
    <property type="entry name" value="RIBONUCLEASE Y"/>
    <property type="match status" value="1"/>
</dbReference>
<dbReference type="Pfam" id="PF08668">
    <property type="entry name" value="HDOD"/>
    <property type="match status" value="1"/>
</dbReference>
<gene>
    <name evidence="2" type="ORF">COW36_14695</name>
</gene>
<dbReference type="Gene3D" id="1.10.3210.10">
    <property type="entry name" value="Hypothetical protein af1432"/>
    <property type="match status" value="1"/>
</dbReference>